<protein>
    <submittedName>
        <fullName evidence="2">Uncharacterized protein</fullName>
    </submittedName>
</protein>
<reference evidence="2 3" key="1">
    <citation type="submission" date="2019-02" db="EMBL/GenBank/DDBJ databases">
        <title>Genome sequencing of the rare red list fungi Hericium alpestre (H. flagellum).</title>
        <authorList>
            <person name="Buettner E."/>
            <person name="Kellner H."/>
        </authorList>
    </citation>
    <scope>NUCLEOTIDE SEQUENCE [LARGE SCALE GENOMIC DNA]</scope>
    <source>
        <strain evidence="2 3">DSM 108284</strain>
    </source>
</reference>
<feature type="compositionally biased region" description="Low complexity" evidence="1">
    <location>
        <begin position="88"/>
        <end position="106"/>
    </location>
</feature>
<evidence type="ECO:0000313" key="3">
    <source>
        <dbReference type="Proteomes" id="UP000298061"/>
    </source>
</evidence>
<accession>A0A4Y9ZII2</accession>
<name>A0A4Y9ZII2_9AGAM</name>
<dbReference type="EMBL" id="SFCI01003095">
    <property type="protein sequence ID" value="TFY73259.1"/>
    <property type="molecule type" value="Genomic_DNA"/>
</dbReference>
<evidence type="ECO:0000256" key="1">
    <source>
        <dbReference type="SAM" id="MobiDB-lite"/>
    </source>
</evidence>
<proteinExistence type="predicted"/>
<dbReference type="Proteomes" id="UP000298061">
    <property type="component" value="Unassembled WGS sequence"/>
</dbReference>
<organism evidence="2 3">
    <name type="scientific">Hericium alpestre</name>
    <dbReference type="NCBI Taxonomy" id="135208"/>
    <lineage>
        <taxon>Eukaryota</taxon>
        <taxon>Fungi</taxon>
        <taxon>Dikarya</taxon>
        <taxon>Basidiomycota</taxon>
        <taxon>Agaricomycotina</taxon>
        <taxon>Agaricomycetes</taxon>
        <taxon>Russulales</taxon>
        <taxon>Hericiaceae</taxon>
        <taxon>Hericium</taxon>
    </lineage>
</organism>
<dbReference type="AlphaFoldDB" id="A0A4Y9ZII2"/>
<feature type="region of interest" description="Disordered" evidence="1">
    <location>
        <begin position="75"/>
        <end position="120"/>
    </location>
</feature>
<keyword evidence="3" id="KW-1185">Reference proteome</keyword>
<gene>
    <name evidence="2" type="ORF">EWM64_g10753</name>
</gene>
<comment type="caution">
    <text evidence="2">The sequence shown here is derived from an EMBL/GenBank/DDBJ whole genome shotgun (WGS) entry which is preliminary data.</text>
</comment>
<sequence>MSTSDPDTAVVASAHINQARDVPTHDANAAMLHPHQGNKLGVSTPQLPTVGAVTTAIGTITGLLQDTGVMSVITPSSEGSPSYHEAAPEGVAVVSSSSSPSARTVSDPTHREDTRTSSASGLLASSGGIIASHIDIALDLFKDASGMIQSVPYLGVMMGALLQILKMRE</sequence>
<evidence type="ECO:0000313" key="2">
    <source>
        <dbReference type="EMBL" id="TFY73259.1"/>
    </source>
</evidence>
<feature type="non-terminal residue" evidence="2">
    <location>
        <position position="169"/>
    </location>
</feature>